<reference evidence="1 2" key="1">
    <citation type="journal article" date="2013" name="BMC Genomics">
        <title>Comparative genomics of parasitic silkworm microsporidia reveal an association between genome expansion and host adaptation.</title>
        <authorList>
            <person name="Pan G."/>
            <person name="Xu J."/>
            <person name="Li T."/>
            <person name="Xia Q."/>
            <person name="Liu S.L."/>
            <person name="Zhang G."/>
            <person name="Li S."/>
            <person name="Li C."/>
            <person name="Liu H."/>
            <person name="Yang L."/>
            <person name="Liu T."/>
            <person name="Zhang X."/>
            <person name="Wu Z."/>
            <person name="Fan W."/>
            <person name="Dang X."/>
            <person name="Xiang H."/>
            <person name="Tao M."/>
            <person name="Li Y."/>
            <person name="Hu J."/>
            <person name="Li Z."/>
            <person name="Lin L."/>
            <person name="Luo J."/>
            <person name="Geng L."/>
            <person name="Wang L."/>
            <person name="Long M."/>
            <person name="Wan Y."/>
            <person name="He N."/>
            <person name="Zhang Z."/>
            <person name="Lu C."/>
            <person name="Keeling P.J."/>
            <person name="Wang J."/>
            <person name="Xiang Z."/>
            <person name="Zhou Z."/>
        </authorList>
    </citation>
    <scope>NUCLEOTIDE SEQUENCE [LARGE SCALE GENOMIC DNA]</scope>
    <source>
        <strain evidence="2">CQ1 / CVCC 102059</strain>
    </source>
</reference>
<dbReference type="EMBL" id="KB908956">
    <property type="protein sequence ID" value="EOB13951.1"/>
    <property type="molecule type" value="Genomic_DNA"/>
</dbReference>
<evidence type="ECO:0000313" key="1">
    <source>
        <dbReference type="EMBL" id="EOB13951.1"/>
    </source>
</evidence>
<accession>R0KT40</accession>
<proteinExistence type="predicted"/>
<keyword evidence="2" id="KW-1185">Reference proteome</keyword>
<dbReference type="Proteomes" id="UP000016927">
    <property type="component" value="Unassembled WGS sequence"/>
</dbReference>
<evidence type="ECO:0000313" key="2">
    <source>
        <dbReference type="Proteomes" id="UP000016927"/>
    </source>
</evidence>
<name>R0KT40_NOSB1</name>
<dbReference type="VEuPathDB" id="MicrosporidiaDB:NBO_48g0001"/>
<dbReference type="AlphaFoldDB" id="R0KT40"/>
<gene>
    <name evidence="1" type="ORF">NBO_48g0001</name>
</gene>
<sequence length="140" mass="16890">MLSKIEEKLFNQEEGESEVSYFSFRIREELENLHFYINKLRRSIQIYTKPQNLNAEINSLLSNILKDIQTFKRTEESKDKENFMTKAKICHKKIIDVFWKYRLYLIDKKRNIKLIIKTFEKVSTCKVKIDAYLEKLISLS</sequence>
<protein>
    <submittedName>
        <fullName evidence="1">Uncharacterized protein</fullName>
    </submittedName>
</protein>
<organism evidence="1 2">
    <name type="scientific">Nosema bombycis (strain CQ1 / CVCC 102059)</name>
    <name type="common">Microsporidian parasite</name>
    <name type="synonym">Pebrine of silkworm</name>
    <dbReference type="NCBI Taxonomy" id="578461"/>
    <lineage>
        <taxon>Eukaryota</taxon>
        <taxon>Fungi</taxon>
        <taxon>Fungi incertae sedis</taxon>
        <taxon>Microsporidia</taxon>
        <taxon>Nosematidae</taxon>
        <taxon>Nosema</taxon>
    </lineage>
</organism>
<dbReference type="HOGENOM" id="CLU_1835713_0_0_1"/>